<dbReference type="InterPro" id="IPR003595">
    <property type="entry name" value="Tyr_Pase_cat"/>
</dbReference>
<evidence type="ECO:0000313" key="3">
    <source>
        <dbReference type="WBParaSite" id="nOo.2.0.1.t10557-RA"/>
    </source>
</evidence>
<dbReference type="STRING" id="42157.A0A182EQZ2"/>
<dbReference type="InterPro" id="IPR000387">
    <property type="entry name" value="Tyr_Pase_dom"/>
</dbReference>
<evidence type="ECO:0000259" key="1">
    <source>
        <dbReference type="PROSITE" id="PS50055"/>
    </source>
</evidence>
<dbReference type="SMART" id="SM00404">
    <property type="entry name" value="PTPc_motif"/>
    <property type="match status" value="1"/>
</dbReference>
<dbReference type="InterPro" id="IPR000242">
    <property type="entry name" value="PTP_cat"/>
</dbReference>
<accession>A0A182EQZ2</accession>
<dbReference type="InterPro" id="IPR050348">
    <property type="entry name" value="Protein-Tyr_Phosphatase"/>
</dbReference>
<dbReference type="SUPFAM" id="SSF52799">
    <property type="entry name" value="(Phosphotyrosine protein) phosphatases II"/>
    <property type="match status" value="1"/>
</dbReference>
<dbReference type="PANTHER" id="PTHR19134">
    <property type="entry name" value="RECEPTOR-TYPE TYROSINE-PROTEIN PHOSPHATASE"/>
    <property type="match status" value="1"/>
</dbReference>
<evidence type="ECO:0000259" key="2">
    <source>
        <dbReference type="PROSITE" id="PS50056"/>
    </source>
</evidence>
<dbReference type="PROSITE" id="PS50056">
    <property type="entry name" value="TYR_PHOSPHATASE_2"/>
    <property type="match status" value="1"/>
</dbReference>
<sequence length="277" mass="32357">LKANGKKVGEGVADLYEQFEKESATFFAFFKAENKAKNKFPNEIFLLDRTRVILNEKPDYYHASYVDGCKQVKQYILAQAPFDEATAGDFFRLVMQCKPEVIIVLMDLDQDDNEQYIMPSVSKPKKYGTISVRNEKQEKRSSSKESTEKYSYYKLIVTKEMEKEKIEQKYKLFTFNSWTDDMVIPANDFIKFHKAVHKRMSDKPRECSQLVVCPTGAHRAGIWAVFDMEVERVKTKNRIRFSDTIRSVRNQRCNTIEHFELFDGLLNLLVAYAKTQI</sequence>
<proteinExistence type="predicted"/>
<protein>
    <submittedName>
        <fullName evidence="3">Tyrosine-protein phosphatase domain-containing protein</fullName>
    </submittedName>
</protein>
<dbReference type="SMART" id="SM00194">
    <property type="entry name" value="PTPc"/>
    <property type="match status" value="1"/>
</dbReference>
<feature type="domain" description="Tyrosine specific protein phosphatases" evidence="2">
    <location>
        <begin position="187"/>
        <end position="263"/>
    </location>
</feature>
<dbReference type="WBParaSite" id="nOo.2.0.1.t10557-RA">
    <property type="protein sequence ID" value="nOo.2.0.1.t10557-RA"/>
    <property type="gene ID" value="nOo.2.0.1.g10557"/>
</dbReference>
<dbReference type="PANTHER" id="PTHR19134:SF559">
    <property type="entry name" value="TYROSINE-PROTEIN PHOSPHATASE DOMAIN-CONTAINING PROTEIN"/>
    <property type="match status" value="1"/>
</dbReference>
<dbReference type="Pfam" id="PF00102">
    <property type="entry name" value="Y_phosphatase"/>
    <property type="match status" value="1"/>
</dbReference>
<reference evidence="3" key="1">
    <citation type="submission" date="2016-06" db="UniProtKB">
        <authorList>
            <consortium name="WormBaseParasite"/>
        </authorList>
    </citation>
    <scope>IDENTIFICATION</scope>
</reference>
<feature type="domain" description="Tyrosine-protein phosphatase" evidence="1">
    <location>
        <begin position="33"/>
        <end position="272"/>
    </location>
</feature>
<dbReference type="Gene3D" id="3.90.190.10">
    <property type="entry name" value="Protein tyrosine phosphatase superfamily"/>
    <property type="match status" value="1"/>
</dbReference>
<dbReference type="AlphaFoldDB" id="A0A182EQZ2"/>
<dbReference type="GO" id="GO:0004725">
    <property type="term" value="F:protein tyrosine phosphatase activity"/>
    <property type="evidence" value="ECO:0007669"/>
    <property type="project" value="InterPro"/>
</dbReference>
<name>A0A182EQZ2_ONCOC</name>
<organism evidence="3">
    <name type="scientific">Onchocerca ochengi</name>
    <name type="common">Filarial nematode worm</name>
    <dbReference type="NCBI Taxonomy" id="42157"/>
    <lineage>
        <taxon>Eukaryota</taxon>
        <taxon>Metazoa</taxon>
        <taxon>Ecdysozoa</taxon>
        <taxon>Nematoda</taxon>
        <taxon>Chromadorea</taxon>
        <taxon>Rhabditida</taxon>
        <taxon>Spirurina</taxon>
        <taxon>Spiruromorpha</taxon>
        <taxon>Filarioidea</taxon>
        <taxon>Onchocercidae</taxon>
        <taxon>Onchocerca</taxon>
    </lineage>
</organism>
<dbReference type="PROSITE" id="PS50055">
    <property type="entry name" value="TYR_PHOSPHATASE_PTP"/>
    <property type="match status" value="1"/>
</dbReference>
<dbReference type="InterPro" id="IPR029021">
    <property type="entry name" value="Prot-tyrosine_phosphatase-like"/>
</dbReference>
<dbReference type="CDD" id="cd00047">
    <property type="entry name" value="PTPc"/>
    <property type="match status" value="1"/>
</dbReference>